<dbReference type="EMBL" id="FQ790286">
    <property type="protein sequence ID" value="CCD47196.1"/>
    <property type="molecule type" value="Genomic_DNA"/>
</dbReference>
<dbReference type="Proteomes" id="UP000008177">
    <property type="component" value="Unplaced contigs"/>
</dbReference>
<sequence length="118" mass="12758">MYHGNRKMCLGLPHSKGRFFSLGFDEDWKVAGAPTLSSASSTTSCFNVGYRSEVIPGDDGDSGDSGDDERYGSDLLATAIPRGRSKFACLEKAQKGDAMFGYGAGQTSQDWRVRFRGS</sequence>
<evidence type="ECO:0000313" key="2">
    <source>
        <dbReference type="EMBL" id="CCD47196.1"/>
    </source>
</evidence>
<evidence type="ECO:0000313" key="3">
    <source>
        <dbReference type="Proteomes" id="UP000008177"/>
    </source>
</evidence>
<proteinExistence type="predicted"/>
<organism evidence="2 3">
    <name type="scientific">Botryotinia fuckeliana (strain T4)</name>
    <name type="common">Noble rot fungus</name>
    <name type="synonym">Botrytis cinerea</name>
    <dbReference type="NCBI Taxonomy" id="999810"/>
    <lineage>
        <taxon>Eukaryota</taxon>
        <taxon>Fungi</taxon>
        <taxon>Dikarya</taxon>
        <taxon>Ascomycota</taxon>
        <taxon>Pezizomycotina</taxon>
        <taxon>Leotiomycetes</taxon>
        <taxon>Helotiales</taxon>
        <taxon>Sclerotiniaceae</taxon>
        <taxon>Botrytis</taxon>
    </lineage>
</organism>
<protein>
    <submittedName>
        <fullName evidence="2">Uncharacterized protein</fullName>
    </submittedName>
</protein>
<dbReference type="AlphaFoldDB" id="G2Y3F6"/>
<feature type="compositionally biased region" description="Acidic residues" evidence="1">
    <location>
        <begin position="56"/>
        <end position="67"/>
    </location>
</feature>
<dbReference type="InParanoid" id="G2Y3F6"/>
<dbReference type="OrthoDB" id="10352523at2759"/>
<accession>G2Y3F6</accession>
<reference evidence="3" key="1">
    <citation type="journal article" date="2011" name="PLoS Genet.">
        <title>Genomic analysis of the necrotrophic fungal pathogens Sclerotinia sclerotiorum and Botrytis cinerea.</title>
        <authorList>
            <person name="Amselem J."/>
            <person name="Cuomo C.A."/>
            <person name="van Kan J.A."/>
            <person name="Viaud M."/>
            <person name="Benito E.P."/>
            <person name="Couloux A."/>
            <person name="Coutinho P.M."/>
            <person name="de Vries R.P."/>
            <person name="Dyer P.S."/>
            <person name="Fillinger S."/>
            <person name="Fournier E."/>
            <person name="Gout L."/>
            <person name="Hahn M."/>
            <person name="Kohn L."/>
            <person name="Lapalu N."/>
            <person name="Plummer K.M."/>
            <person name="Pradier J.M."/>
            <person name="Quevillon E."/>
            <person name="Sharon A."/>
            <person name="Simon A."/>
            <person name="ten Have A."/>
            <person name="Tudzynski B."/>
            <person name="Tudzynski P."/>
            <person name="Wincker P."/>
            <person name="Andrew M."/>
            <person name="Anthouard V."/>
            <person name="Beever R.E."/>
            <person name="Beffa R."/>
            <person name="Benoit I."/>
            <person name="Bouzid O."/>
            <person name="Brault B."/>
            <person name="Chen Z."/>
            <person name="Choquer M."/>
            <person name="Collemare J."/>
            <person name="Cotton P."/>
            <person name="Danchin E.G."/>
            <person name="Da Silva C."/>
            <person name="Gautier A."/>
            <person name="Giraud C."/>
            <person name="Giraud T."/>
            <person name="Gonzalez C."/>
            <person name="Grossetete S."/>
            <person name="Guldener U."/>
            <person name="Henrissat B."/>
            <person name="Howlett B.J."/>
            <person name="Kodira C."/>
            <person name="Kretschmer M."/>
            <person name="Lappartient A."/>
            <person name="Leroch M."/>
            <person name="Levis C."/>
            <person name="Mauceli E."/>
            <person name="Neuveglise C."/>
            <person name="Oeser B."/>
            <person name="Pearson M."/>
            <person name="Poulain J."/>
            <person name="Poussereau N."/>
            <person name="Quesneville H."/>
            <person name="Rascle C."/>
            <person name="Schumacher J."/>
            <person name="Segurens B."/>
            <person name="Sexton A."/>
            <person name="Silva E."/>
            <person name="Sirven C."/>
            <person name="Soanes D.M."/>
            <person name="Talbot N.J."/>
            <person name="Templeton M."/>
            <person name="Yandava C."/>
            <person name="Yarden O."/>
            <person name="Zeng Q."/>
            <person name="Rollins J.A."/>
            <person name="Lebrun M.H."/>
            <person name="Dickman M."/>
        </authorList>
    </citation>
    <scope>NUCLEOTIDE SEQUENCE [LARGE SCALE GENOMIC DNA]</scope>
    <source>
        <strain evidence="3">T4</strain>
    </source>
</reference>
<gene>
    <name evidence="2" type="ORF">BofuT4_P003550.1</name>
</gene>
<feature type="region of interest" description="Disordered" evidence="1">
    <location>
        <begin position="53"/>
        <end position="72"/>
    </location>
</feature>
<evidence type="ECO:0000256" key="1">
    <source>
        <dbReference type="SAM" id="MobiDB-lite"/>
    </source>
</evidence>
<name>G2Y3F6_BOTF4</name>
<dbReference type="HOGENOM" id="CLU_2072779_0_0_1"/>